<keyword evidence="3" id="KW-1185">Reference proteome</keyword>
<proteinExistence type="predicted"/>
<name>A0ABZ2Z2C9_9BACT</name>
<organism evidence="2 3">
    <name type="scientific">Chitinophaga caseinilytica</name>
    <dbReference type="NCBI Taxonomy" id="2267521"/>
    <lineage>
        <taxon>Bacteria</taxon>
        <taxon>Pseudomonadati</taxon>
        <taxon>Bacteroidota</taxon>
        <taxon>Chitinophagia</taxon>
        <taxon>Chitinophagales</taxon>
        <taxon>Chitinophagaceae</taxon>
        <taxon>Chitinophaga</taxon>
    </lineage>
</organism>
<dbReference type="SMART" id="SM00867">
    <property type="entry name" value="YceI"/>
    <property type="match status" value="1"/>
</dbReference>
<dbReference type="Gene3D" id="2.40.128.110">
    <property type="entry name" value="Lipid/polyisoprenoid-binding, YceI-like"/>
    <property type="match status" value="1"/>
</dbReference>
<dbReference type="SUPFAM" id="SSF101874">
    <property type="entry name" value="YceI-like"/>
    <property type="match status" value="1"/>
</dbReference>
<evidence type="ECO:0000313" key="2">
    <source>
        <dbReference type="EMBL" id="WZN45717.1"/>
    </source>
</evidence>
<dbReference type="PANTHER" id="PTHR34406">
    <property type="entry name" value="PROTEIN YCEI"/>
    <property type="match status" value="1"/>
</dbReference>
<dbReference type="Pfam" id="PF04264">
    <property type="entry name" value="YceI"/>
    <property type="match status" value="1"/>
</dbReference>
<dbReference type="InterPro" id="IPR007372">
    <property type="entry name" value="Lipid/polyisoprenoid-bd_YceI"/>
</dbReference>
<reference evidence="2 3" key="1">
    <citation type="submission" date="2024-03" db="EMBL/GenBank/DDBJ databases">
        <title>Chitinophaga caseinilytica sp. nov., a casein hydrolysing bacterium isolated from forest soil.</title>
        <authorList>
            <person name="Lee D.S."/>
            <person name="Han D.M."/>
            <person name="Baek J.H."/>
            <person name="Choi D.G."/>
            <person name="Jeon J.H."/>
            <person name="Jeon C.O."/>
        </authorList>
    </citation>
    <scope>NUCLEOTIDE SEQUENCE [LARGE SCALE GENOMIC DNA]</scope>
    <source>
        <strain evidence="2 3">KACC 19118</strain>
    </source>
</reference>
<dbReference type="RefSeq" id="WP_341840467.1">
    <property type="nucleotide sequence ID" value="NZ_CP149792.1"/>
</dbReference>
<protein>
    <submittedName>
        <fullName evidence="2">YceI family protein</fullName>
    </submittedName>
</protein>
<dbReference type="PANTHER" id="PTHR34406:SF1">
    <property type="entry name" value="PROTEIN YCEI"/>
    <property type="match status" value="1"/>
</dbReference>
<dbReference type="Proteomes" id="UP001449657">
    <property type="component" value="Chromosome"/>
</dbReference>
<dbReference type="InterPro" id="IPR036761">
    <property type="entry name" value="TTHA0802/YceI-like_sf"/>
</dbReference>
<gene>
    <name evidence="2" type="ORF">WJU22_22720</name>
</gene>
<sequence>MKRHHYLFSAMLLVLAACSNKDKGIAPSFKVDENASVITWIGKAPTHFHKGSFKVTGSLLTNGNDRVTGGDFTIPIASIDNEDLSGPPKLQLLNHLKSDTFFNVPMYPEAKFHVTKVEDFKEASVPGINAKISGEFTMIGQTHPLSFPAAIQVTKDKISATGSLKLPRLDWGMNAYSDPTGPLYILPEIEITIDIKGTPAK</sequence>
<dbReference type="PROSITE" id="PS51257">
    <property type="entry name" value="PROKAR_LIPOPROTEIN"/>
    <property type="match status" value="1"/>
</dbReference>
<evidence type="ECO:0000313" key="3">
    <source>
        <dbReference type="Proteomes" id="UP001449657"/>
    </source>
</evidence>
<feature type="domain" description="Lipid/polyisoprenoid-binding YceI-like" evidence="1">
    <location>
        <begin position="28"/>
        <end position="198"/>
    </location>
</feature>
<accession>A0ABZ2Z2C9</accession>
<dbReference type="EMBL" id="CP150096">
    <property type="protein sequence ID" value="WZN45717.1"/>
    <property type="molecule type" value="Genomic_DNA"/>
</dbReference>
<evidence type="ECO:0000259" key="1">
    <source>
        <dbReference type="SMART" id="SM00867"/>
    </source>
</evidence>